<comment type="caution">
    <text evidence="3">The sequence shown here is derived from an EMBL/GenBank/DDBJ whole genome shotgun (WGS) entry which is preliminary data.</text>
</comment>
<dbReference type="PANTHER" id="PTHR16487:SF0">
    <property type="entry name" value="PROTEIN PHOSPHATASE 4 REGULATORY SUBUNIT 2-RELATED"/>
    <property type="match status" value="1"/>
</dbReference>
<evidence type="ECO:0000313" key="4">
    <source>
        <dbReference type="Proteomes" id="UP000186601"/>
    </source>
</evidence>
<organism evidence="3 4">
    <name type="scientific">Hermanssonia centrifuga</name>
    <dbReference type="NCBI Taxonomy" id="98765"/>
    <lineage>
        <taxon>Eukaryota</taxon>
        <taxon>Fungi</taxon>
        <taxon>Dikarya</taxon>
        <taxon>Basidiomycota</taxon>
        <taxon>Agaricomycotina</taxon>
        <taxon>Agaricomycetes</taxon>
        <taxon>Polyporales</taxon>
        <taxon>Meruliaceae</taxon>
        <taxon>Hermanssonia</taxon>
    </lineage>
</organism>
<dbReference type="OrthoDB" id="341898at2759"/>
<reference evidence="3 4" key="1">
    <citation type="submission" date="2018-02" db="EMBL/GenBank/DDBJ databases">
        <title>Genome sequence of the basidiomycete white-rot fungus Phlebia centrifuga.</title>
        <authorList>
            <person name="Granchi Z."/>
            <person name="Peng M."/>
            <person name="de Vries R.P."/>
            <person name="Hilden K."/>
            <person name="Makela M.R."/>
            <person name="Grigoriev I."/>
            <person name="Riley R."/>
        </authorList>
    </citation>
    <scope>NUCLEOTIDE SEQUENCE [LARGE SCALE GENOMIC DNA]</scope>
    <source>
        <strain evidence="3 4">FBCC195</strain>
    </source>
</reference>
<evidence type="ECO:0000313" key="3">
    <source>
        <dbReference type="EMBL" id="PSR74121.1"/>
    </source>
</evidence>
<dbReference type="GO" id="GO:0030289">
    <property type="term" value="C:protein phosphatase 4 complex"/>
    <property type="evidence" value="ECO:0007669"/>
    <property type="project" value="InterPro"/>
</dbReference>
<feature type="region of interest" description="Disordered" evidence="2">
    <location>
        <begin position="276"/>
        <end position="308"/>
    </location>
</feature>
<dbReference type="Proteomes" id="UP000186601">
    <property type="component" value="Unassembled WGS sequence"/>
</dbReference>
<evidence type="ECO:0000256" key="1">
    <source>
        <dbReference type="ARBA" id="ARBA00009207"/>
    </source>
</evidence>
<evidence type="ECO:0000256" key="2">
    <source>
        <dbReference type="SAM" id="MobiDB-lite"/>
    </source>
</evidence>
<dbReference type="GO" id="GO:0019888">
    <property type="term" value="F:protein phosphatase regulator activity"/>
    <property type="evidence" value="ECO:0007669"/>
    <property type="project" value="InterPro"/>
</dbReference>
<dbReference type="GO" id="GO:0005634">
    <property type="term" value="C:nucleus"/>
    <property type="evidence" value="ECO:0007669"/>
    <property type="project" value="TreeGrafter"/>
</dbReference>
<dbReference type="PANTHER" id="PTHR16487">
    <property type="entry name" value="PPP4R2-RELATED PROTEIN"/>
    <property type="match status" value="1"/>
</dbReference>
<proteinExistence type="inferred from homology"/>
<keyword evidence="4" id="KW-1185">Reference proteome</keyword>
<name>A0A2R6NNU3_9APHY</name>
<gene>
    <name evidence="3" type="ORF">PHLCEN_2v10077</name>
</gene>
<accession>A0A2R6NNU3</accession>
<dbReference type="Pfam" id="PF09184">
    <property type="entry name" value="PPP4R2"/>
    <property type="match status" value="1"/>
</dbReference>
<feature type="region of interest" description="Disordered" evidence="2">
    <location>
        <begin position="184"/>
        <end position="209"/>
    </location>
</feature>
<feature type="region of interest" description="Disordered" evidence="2">
    <location>
        <begin position="237"/>
        <end position="262"/>
    </location>
</feature>
<sequence>MTGQSSFEWLPVNLSRGDSAEWTRLQEVIKYKLDKNIALYLSQSNELPKALAVPFAPRPLPSGGLKLPPFPAKTPKDRRIDPPKIILTAEEANELKESIYSQLDDFEGAPFTIQRLCELCLHPQKHYKFLGKYLRAVEKTLLVTSTWDSFPLPTAGESNRSTNATISMGITPLLSSAPPTPMFSPIPFLHDDARRSQSRSPPPSPLMLASADAGSAVTVMPQSSGDGVETKALGLVDELDDPSPGHLSDHPHPLSATTTVGSKPFLGSLEERFVRSALGGGEASGRERGSQEPDDMAVDDPEKENKAA</sequence>
<dbReference type="STRING" id="98765.A0A2R6NNU3"/>
<evidence type="ECO:0008006" key="5">
    <source>
        <dbReference type="Google" id="ProtNLM"/>
    </source>
</evidence>
<dbReference type="InterPro" id="IPR015267">
    <property type="entry name" value="PPP4R2"/>
</dbReference>
<comment type="similarity">
    <text evidence="1">Belongs to the PPP4R2 family.</text>
</comment>
<dbReference type="AlphaFoldDB" id="A0A2R6NNU3"/>
<dbReference type="EMBL" id="MLYV02001019">
    <property type="protein sequence ID" value="PSR74121.1"/>
    <property type="molecule type" value="Genomic_DNA"/>
</dbReference>
<protein>
    <recommendedName>
        <fullName evidence="5">PPP4R2-domain-containing protein</fullName>
    </recommendedName>
</protein>
<dbReference type="GO" id="GO:0005737">
    <property type="term" value="C:cytoplasm"/>
    <property type="evidence" value="ECO:0007669"/>
    <property type="project" value="TreeGrafter"/>
</dbReference>
<feature type="compositionally biased region" description="Acidic residues" evidence="2">
    <location>
        <begin position="292"/>
        <end position="302"/>
    </location>
</feature>